<reference evidence="1 2" key="1">
    <citation type="submission" date="2020-10" db="EMBL/GenBank/DDBJ databases">
        <title>The Coptis chinensis genome and diversification of protoberbering-type alkaloids.</title>
        <authorList>
            <person name="Wang B."/>
            <person name="Shu S."/>
            <person name="Song C."/>
            <person name="Liu Y."/>
        </authorList>
    </citation>
    <scope>NUCLEOTIDE SEQUENCE [LARGE SCALE GENOMIC DNA]</scope>
    <source>
        <strain evidence="1">HL-2020</strain>
        <tissue evidence="1">Leaf</tissue>
    </source>
</reference>
<dbReference type="AlphaFoldDB" id="A0A835GVW1"/>
<gene>
    <name evidence="1" type="ORF">IFM89_011700</name>
</gene>
<dbReference type="EMBL" id="JADFTS010000009">
    <property type="protein sequence ID" value="KAF9588500.1"/>
    <property type="molecule type" value="Genomic_DNA"/>
</dbReference>
<evidence type="ECO:0000313" key="1">
    <source>
        <dbReference type="EMBL" id="KAF9588500.1"/>
    </source>
</evidence>
<accession>A0A835GVW1</accession>
<sequence>MANNPFWKTFTNTLSAYIKPTGWNFSPTMTYILSRVGIKVSQLQDPVAQQEDKRVWKHTPNAQFTVVGTDYQLVLRKEKHRASVRYDGSISGEKPINQRYMESMSSHCDGQHLEVPQLNGV</sequence>
<organism evidence="1 2">
    <name type="scientific">Coptis chinensis</name>
    <dbReference type="NCBI Taxonomy" id="261450"/>
    <lineage>
        <taxon>Eukaryota</taxon>
        <taxon>Viridiplantae</taxon>
        <taxon>Streptophyta</taxon>
        <taxon>Embryophyta</taxon>
        <taxon>Tracheophyta</taxon>
        <taxon>Spermatophyta</taxon>
        <taxon>Magnoliopsida</taxon>
        <taxon>Ranunculales</taxon>
        <taxon>Ranunculaceae</taxon>
        <taxon>Coptidoideae</taxon>
        <taxon>Coptis</taxon>
    </lineage>
</organism>
<dbReference type="OrthoDB" id="1938246at2759"/>
<evidence type="ECO:0000313" key="2">
    <source>
        <dbReference type="Proteomes" id="UP000631114"/>
    </source>
</evidence>
<proteinExistence type="predicted"/>
<protein>
    <submittedName>
        <fullName evidence="1">Uncharacterized protein</fullName>
    </submittedName>
</protein>
<keyword evidence="2" id="KW-1185">Reference proteome</keyword>
<dbReference type="Proteomes" id="UP000631114">
    <property type="component" value="Unassembled WGS sequence"/>
</dbReference>
<name>A0A835GVW1_9MAGN</name>
<comment type="caution">
    <text evidence="1">The sequence shown here is derived from an EMBL/GenBank/DDBJ whole genome shotgun (WGS) entry which is preliminary data.</text>
</comment>